<gene>
    <name evidence="9" type="primary">LOC106470372</name>
</gene>
<dbReference type="PANTHER" id="PTHR46790">
    <property type="entry name" value="CENTROMERE PROTEIN N"/>
    <property type="match status" value="1"/>
</dbReference>
<accession>A0ABM1BPW6</accession>
<proteinExistence type="inferred from homology"/>
<feature type="region of interest" description="Disordered" evidence="7">
    <location>
        <begin position="1"/>
        <end position="22"/>
    </location>
</feature>
<keyword evidence="4" id="KW-0158">Chromosome</keyword>
<evidence type="ECO:0000256" key="1">
    <source>
        <dbReference type="ARBA" id="ARBA00004123"/>
    </source>
</evidence>
<keyword evidence="5" id="KW-0539">Nucleus</keyword>
<dbReference type="PANTHER" id="PTHR46790:SF1">
    <property type="entry name" value="CENTROMERE PROTEIN N"/>
    <property type="match status" value="1"/>
</dbReference>
<reference evidence="9" key="1">
    <citation type="submission" date="2025-08" db="UniProtKB">
        <authorList>
            <consortium name="RefSeq"/>
        </authorList>
    </citation>
    <scope>IDENTIFICATION</scope>
    <source>
        <tissue evidence="9">Muscle</tissue>
    </source>
</reference>
<dbReference type="Proteomes" id="UP000694941">
    <property type="component" value="Unplaced"/>
</dbReference>
<dbReference type="InterPro" id="IPR007902">
    <property type="entry name" value="Chl4/mis15/CENP-N"/>
</dbReference>
<evidence type="ECO:0000256" key="4">
    <source>
        <dbReference type="ARBA" id="ARBA00022454"/>
    </source>
</evidence>
<name>A0ABM1BPW6_LIMPO</name>
<evidence type="ECO:0000256" key="2">
    <source>
        <dbReference type="ARBA" id="ARBA00004584"/>
    </source>
</evidence>
<dbReference type="Pfam" id="PF05238">
    <property type="entry name" value="CENP-N"/>
    <property type="match status" value="2"/>
</dbReference>
<evidence type="ECO:0000313" key="8">
    <source>
        <dbReference type="Proteomes" id="UP000694941"/>
    </source>
</evidence>
<keyword evidence="6" id="KW-0137">Centromere</keyword>
<organism evidence="8 9">
    <name type="scientific">Limulus polyphemus</name>
    <name type="common">Atlantic horseshoe crab</name>
    <dbReference type="NCBI Taxonomy" id="6850"/>
    <lineage>
        <taxon>Eukaryota</taxon>
        <taxon>Metazoa</taxon>
        <taxon>Ecdysozoa</taxon>
        <taxon>Arthropoda</taxon>
        <taxon>Chelicerata</taxon>
        <taxon>Merostomata</taxon>
        <taxon>Xiphosura</taxon>
        <taxon>Limulidae</taxon>
        <taxon>Limulus</taxon>
    </lineage>
</organism>
<evidence type="ECO:0000256" key="6">
    <source>
        <dbReference type="ARBA" id="ARBA00023328"/>
    </source>
</evidence>
<evidence type="ECO:0000256" key="3">
    <source>
        <dbReference type="ARBA" id="ARBA00005566"/>
    </source>
</evidence>
<feature type="compositionally biased region" description="Polar residues" evidence="7">
    <location>
        <begin position="9"/>
        <end position="22"/>
    </location>
</feature>
<protein>
    <submittedName>
        <fullName evidence="9">Centromere protein N-like</fullName>
    </submittedName>
</protein>
<dbReference type="RefSeq" id="XP_013786375.1">
    <property type="nucleotide sequence ID" value="XM_013930921.2"/>
</dbReference>
<sequence>MSEGGLAIPTQNSATVRPNNDVQSVNRNEVDPILTRLKRILRKFRKDELATVVATSAVFKIAEVDINRQPIDKEALIKGLISVLEDVSEMQRIVPLLELLYIRLHSNMRTWHVLQVRNMEEQQENVTPEYFQKLLSDYLNRSKYEVNVTCQLYEEGLWTRISFTEPVRKRSQMVVFKESTSFLLYYPWTPYVLYCDLKVAHQELVQRAILQTLRGTKVKKLPLTGHKISALIQLAWQKDNCRFEENEGLPYVIKKELKKRKPKEFVENSNIVNEHEHEYRKQEDYVEKQFGIYEQPSLENILYSIKTSFYGLDASEKNELDDHQVVCTVNFKGQSVLEGIRELVCQGIADRDLPDYVGNLSHLGVNKVTIKEDK</sequence>
<comment type="similarity">
    <text evidence="3">Belongs to the CENP-N/CHL4 family.</text>
</comment>
<comment type="subcellular location">
    <subcellularLocation>
        <location evidence="2">Chromosome</location>
        <location evidence="2">Centromere</location>
    </subcellularLocation>
    <subcellularLocation>
        <location evidence="1">Nucleus</location>
    </subcellularLocation>
</comment>
<evidence type="ECO:0000256" key="5">
    <source>
        <dbReference type="ARBA" id="ARBA00023242"/>
    </source>
</evidence>
<dbReference type="GeneID" id="106470372"/>
<evidence type="ECO:0000256" key="7">
    <source>
        <dbReference type="SAM" id="MobiDB-lite"/>
    </source>
</evidence>
<dbReference type="InterPro" id="IPR052011">
    <property type="entry name" value="CENP-NAC/CAD_complex"/>
</dbReference>
<evidence type="ECO:0000313" key="9">
    <source>
        <dbReference type="RefSeq" id="XP_013786375.1"/>
    </source>
</evidence>
<keyword evidence="8" id="KW-1185">Reference proteome</keyword>